<name>A0A2L0F5L4_SORCE</name>
<dbReference type="PROSITE" id="PS00591">
    <property type="entry name" value="GH10_1"/>
    <property type="match status" value="1"/>
</dbReference>
<dbReference type="EC" id="3.2.1.8" evidence="3"/>
<dbReference type="PROSITE" id="PS51760">
    <property type="entry name" value="GH10_2"/>
    <property type="match status" value="1"/>
</dbReference>
<keyword evidence="4" id="KW-0858">Xylan degradation</keyword>
<dbReference type="InterPro" id="IPR017853">
    <property type="entry name" value="GH"/>
</dbReference>
<keyword evidence="9" id="KW-0624">Polysaccharide degradation</keyword>
<comment type="catalytic activity">
    <reaction evidence="1">
        <text>Endohydrolysis of (1-&gt;4)-beta-D-xylosidic linkages in xylans.</text>
        <dbReference type="EC" id="3.2.1.8"/>
    </reaction>
</comment>
<evidence type="ECO:0000313" key="14">
    <source>
        <dbReference type="Proteomes" id="UP000238348"/>
    </source>
</evidence>
<dbReference type="SMART" id="SM00633">
    <property type="entry name" value="Glyco_10"/>
    <property type="match status" value="1"/>
</dbReference>
<feature type="domain" description="GH10" evidence="12">
    <location>
        <begin position="117"/>
        <end position="394"/>
    </location>
</feature>
<evidence type="ECO:0000256" key="5">
    <source>
        <dbReference type="ARBA" id="ARBA00022729"/>
    </source>
</evidence>
<evidence type="ECO:0000256" key="3">
    <source>
        <dbReference type="ARBA" id="ARBA00012590"/>
    </source>
</evidence>
<evidence type="ECO:0000256" key="10">
    <source>
        <dbReference type="PROSITE-ProRule" id="PRU10061"/>
    </source>
</evidence>
<evidence type="ECO:0000259" key="12">
    <source>
        <dbReference type="PROSITE" id="PS51760"/>
    </source>
</evidence>
<dbReference type="EMBL" id="CP012673">
    <property type="protein sequence ID" value="AUX46856.1"/>
    <property type="molecule type" value="Genomic_DNA"/>
</dbReference>
<evidence type="ECO:0000256" key="11">
    <source>
        <dbReference type="SAM" id="MobiDB-lite"/>
    </source>
</evidence>
<feature type="compositionally biased region" description="Gly residues" evidence="11">
    <location>
        <begin position="61"/>
        <end position="108"/>
    </location>
</feature>
<dbReference type="InterPro" id="IPR044846">
    <property type="entry name" value="GH10"/>
</dbReference>
<dbReference type="SUPFAM" id="SSF51445">
    <property type="entry name" value="(Trans)glycosidases"/>
    <property type="match status" value="1"/>
</dbReference>
<dbReference type="PANTHER" id="PTHR31490:SF88">
    <property type="entry name" value="BETA-XYLANASE"/>
    <property type="match status" value="1"/>
</dbReference>
<feature type="compositionally biased region" description="Low complexity" evidence="11">
    <location>
        <begin position="49"/>
        <end position="60"/>
    </location>
</feature>
<gene>
    <name evidence="13" type="ORF">SOCE26_083650</name>
</gene>
<proteinExistence type="inferred from homology"/>
<evidence type="ECO:0000313" key="13">
    <source>
        <dbReference type="EMBL" id="AUX46856.1"/>
    </source>
</evidence>
<keyword evidence="5" id="KW-0732">Signal</keyword>
<dbReference type="GO" id="GO:0031176">
    <property type="term" value="F:endo-1,4-beta-xylanase activity"/>
    <property type="evidence" value="ECO:0007669"/>
    <property type="project" value="UniProtKB-EC"/>
</dbReference>
<evidence type="ECO:0000256" key="7">
    <source>
        <dbReference type="ARBA" id="ARBA00023277"/>
    </source>
</evidence>
<reference evidence="13 14" key="1">
    <citation type="submission" date="2015-09" db="EMBL/GenBank/DDBJ databases">
        <title>Sorangium comparison.</title>
        <authorList>
            <person name="Zaburannyi N."/>
            <person name="Bunk B."/>
            <person name="Overmann J."/>
            <person name="Mueller R."/>
        </authorList>
    </citation>
    <scope>NUCLEOTIDE SEQUENCE [LARGE SCALE GENOMIC DNA]</scope>
    <source>
        <strain evidence="13 14">So ce26</strain>
    </source>
</reference>
<protein>
    <recommendedName>
        <fullName evidence="3">endo-1,4-beta-xylanase</fullName>
        <ecNumber evidence="3">3.2.1.8</ecNumber>
    </recommendedName>
</protein>
<evidence type="ECO:0000256" key="2">
    <source>
        <dbReference type="ARBA" id="ARBA00007495"/>
    </source>
</evidence>
<dbReference type="PANTHER" id="PTHR31490">
    <property type="entry name" value="GLYCOSYL HYDROLASE"/>
    <property type="match status" value="1"/>
</dbReference>
<evidence type="ECO:0000256" key="6">
    <source>
        <dbReference type="ARBA" id="ARBA00022801"/>
    </source>
</evidence>
<organism evidence="13 14">
    <name type="scientific">Sorangium cellulosum</name>
    <name type="common">Polyangium cellulosum</name>
    <dbReference type="NCBI Taxonomy" id="56"/>
    <lineage>
        <taxon>Bacteria</taxon>
        <taxon>Pseudomonadati</taxon>
        <taxon>Myxococcota</taxon>
        <taxon>Polyangia</taxon>
        <taxon>Polyangiales</taxon>
        <taxon>Polyangiaceae</taxon>
        <taxon>Sorangium</taxon>
    </lineage>
</organism>
<dbReference type="Gene3D" id="3.20.20.80">
    <property type="entry name" value="Glycosidases"/>
    <property type="match status" value="1"/>
</dbReference>
<feature type="active site" description="Nucleophile" evidence="10">
    <location>
        <position position="329"/>
    </location>
</feature>
<evidence type="ECO:0000256" key="9">
    <source>
        <dbReference type="ARBA" id="ARBA00023326"/>
    </source>
</evidence>
<dbReference type="AlphaFoldDB" id="A0A2L0F5L4"/>
<evidence type="ECO:0000256" key="8">
    <source>
        <dbReference type="ARBA" id="ARBA00023295"/>
    </source>
</evidence>
<dbReference type="InterPro" id="IPR031158">
    <property type="entry name" value="GH10_AS"/>
</dbReference>
<evidence type="ECO:0000256" key="4">
    <source>
        <dbReference type="ARBA" id="ARBA00022651"/>
    </source>
</evidence>
<keyword evidence="6 13" id="KW-0378">Hydrolase</keyword>
<dbReference type="GO" id="GO:0045493">
    <property type="term" value="P:xylan catabolic process"/>
    <property type="evidence" value="ECO:0007669"/>
    <property type="project" value="UniProtKB-KW"/>
</dbReference>
<dbReference type="InterPro" id="IPR001000">
    <property type="entry name" value="GH10_dom"/>
</dbReference>
<accession>A0A2L0F5L4</accession>
<keyword evidence="8 13" id="KW-0326">Glycosidase</keyword>
<sequence>MWRTVPILQLAGRGMNKNRSSRWPCGTAWIALGVAALSGCSPMVDVAESGPGNSSSAGASTGAGGHGGSAGPTGAGGAGTGGAGAGAGSSGDGGSGVDGSSSGVGGSSSTGAGKFVGSTTTDLAVRDGFNRYWSQITPEIEGRWTSVERSRGVRDWSRLDPIYEYAQANNIPFMQHAFVWGATSSSWIGSLPADELRQAVRDWMQAFCQRYPETKYIIVVNEPPPHTTPSFKNAIGGDGESGYDWIVNSFKWAREFCPDATLILNDYNTLEYETDHNRFVEIVKVVLDAGAPIDGLGAEAHDAYRFDTDTVKGYIDRLAAAGLPVYITEYDIDLADDDEQRRVMEEQFTMFYDHSAVKGITFWGYVVGSTWRSNTGLMYPDGTMRPAMAWLMDFLDRGE</sequence>
<dbReference type="Pfam" id="PF00331">
    <property type="entry name" value="Glyco_hydro_10"/>
    <property type="match status" value="1"/>
</dbReference>
<keyword evidence="7" id="KW-0119">Carbohydrate metabolism</keyword>
<comment type="similarity">
    <text evidence="2">Belongs to the glycosyl hydrolase 10 (cellulase F) family.</text>
</comment>
<dbReference type="Proteomes" id="UP000238348">
    <property type="component" value="Chromosome"/>
</dbReference>
<feature type="region of interest" description="Disordered" evidence="11">
    <location>
        <begin position="49"/>
        <end position="117"/>
    </location>
</feature>
<evidence type="ECO:0000256" key="1">
    <source>
        <dbReference type="ARBA" id="ARBA00000681"/>
    </source>
</evidence>